<dbReference type="EMBL" id="CAJPIN010000929">
    <property type="protein sequence ID" value="CAG2054035.1"/>
    <property type="molecule type" value="Genomic_DNA"/>
</dbReference>
<keyword evidence="1" id="KW-0812">Transmembrane</keyword>
<protein>
    <submittedName>
        <fullName evidence="2">Uncharacterized protein</fullName>
    </submittedName>
</protein>
<accession>A0ABN7NHN2</accession>
<keyword evidence="3" id="KW-1185">Reference proteome</keyword>
<keyword evidence="1" id="KW-1133">Transmembrane helix</keyword>
<organism evidence="2 3">
    <name type="scientific">Timema podura</name>
    <name type="common">Walking stick</name>
    <dbReference type="NCBI Taxonomy" id="61482"/>
    <lineage>
        <taxon>Eukaryota</taxon>
        <taxon>Metazoa</taxon>
        <taxon>Ecdysozoa</taxon>
        <taxon>Arthropoda</taxon>
        <taxon>Hexapoda</taxon>
        <taxon>Insecta</taxon>
        <taxon>Pterygota</taxon>
        <taxon>Neoptera</taxon>
        <taxon>Polyneoptera</taxon>
        <taxon>Phasmatodea</taxon>
        <taxon>Timematodea</taxon>
        <taxon>Timematoidea</taxon>
        <taxon>Timematidae</taxon>
        <taxon>Timema</taxon>
    </lineage>
</organism>
<evidence type="ECO:0000313" key="2">
    <source>
        <dbReference type="EMBL" id="CAG2054035.1"/>
    </source>
</evidence>
<feature type="transmembrane region" description="Helical" evidence="1">
    <location>
        <begin position="7"/>
        <end position="24"/>
    </location>
</feature>
<evidence type="ECO:0000313" key="3">
    <source>
        <dbReference type="Proteomes" id="UP001153148"/>
    </source>
</evidence>
<dbReference type="Proteomes" id="UP001153148">
    <property type="component" value="Unassembled WGS sequence"/>
</dbReference>
<reference evidence="2" key="1">
    <citation type="submission" date="2021-03" db="EMBL/GenBank/DDBJ databases">
        <authorList>
            <person name="Tran Van P."/>
        </authorList>
    </citation>
    <scope>NUCLEOTIDE SEQUENCE</scope>
</reference>
<keyword evidence="1" id="KW-0472">Membrane</keyword>
<gene>
    <name evidence="2" type="ORF">TPAB3V08_LOCUS1074</name>
</gene>
<sequence>MKNSNKLIIIFVVMCSIGLLIEVIKRDKPIATNCRREDKPVCPKGVITVIDGGRLCNKIFEYVSVWAISRSYGLVPYVPNVILYVLRRLFTHLSIPPISKLVESLGNCSKINHNTLNKPNNDVTHLEVTARKTSGSEYPFVLRKYIILVDSIVPLVGELKEEFKYQPVYINIAQARLQRARAIMNDKHGNREVTLLLLI</sequence>
<evidence type="ECO:0000256" key="1">
    <source>
        <dbReference type="SAM" id="Phobius"/>
    </source>
</evidence>
<name>A0ABN7NHN2_TIMPD</name>
<comment type="caution">
    <text evidence="2">The sequence shown here is derived from an EMBL/GenBank/DDBJ whole genome shotgun (WGS) entry which is preliminary data.</text>
</comment>
<proteinExistence type="predicted"/>